<evidence type="ECO:0000313" key="6">
    <source>
        <dbReference type="EMBL" id="CAF3780413.1"/>
    </source>
</evidence>
<feature type="transmembrane region" description="Helical" evidence="2">
    <location>
        <begin position="194"/>
        <end position="217"/>
    </location>
</feature>
<keyword evidence="2" id="KW-0812">Transmembrane</keyword>
<gene>
    <name evidence="3" type="ORF">CJN711_LOCUS31572</name>
    <name evidence="7" type="ORF">GIL414_LOCUS32965</name>
    <name evidence="4" type="ORF">KQP761_LOCUS32668</name>
    <name evidence="5" type="ORF">MBJ925_LOCUS9773</name>
    <name evidence="6" type="ORF">SMN809_LOCUS105</name>
</gene>
<dbReference type="Proteomes" id="UP000676336">
    <property type="component" value="Unassembled WGS sequence"/>
</dbReference>
<dbReference type="Proteomes" id="UP000663855">
    <property type="component" value="Unassembled WGS sequence"/>
</dbReference>
<dbReference type="Proteomes" id="UP000663824">
    <property type="component" value="Unassembled WGS sequence"/>
</dbReference>
<evidence type="ECO:0000256" key="2">
    <source>
        <dbReference type="SAM" id="Phobius"/>
    </source>
</evidence>
<dbReference type="OrthoDB" id="10008317at2759"/>
<dbReference type="EMBL" id="CAJNOW010018256">
    <property type="protein sequence ID" value="CAF1663902.1"/>
    <property type="molecule type" value="Genomic_DNA"/>
</dbReference>
<dbReference type="EMBL" id="CAJNOV010015055">
    <property type="protein sequence ID" value="CAF1566476.1"/>
    <property type="molecule type" value="Genomic_DNA"/>
</dbReference>
<sequence length="404" mass="47134">MQESSTESNNINELDFDPNNNSFRPRVYFFSSWLDKYKKNKLEFYSVTFGISGISLIALGLCVFIIIYTAYDHYGINKINCSIVNITHTHVKLCESRRCQIFNYCIPYICTIVFVHYDYNNLSYESKLFPFNPNINSSCSYEPSSCTSRLRIQFEQITFLKKIDFNRSKIEQCCLHSLTQQPIICQNHLNSTQYSISIISIIICFLIGLIFISIGIITQLHLNDYLKSSHKNDEDFLDTILNFHFSNGTLGSGIERTTPVNYDILTQGLSHHNTPSITKIHQNADLLLFDIDEENEIFQKECLHINHQEKLQNEIIRQYELGNEEIKTTLKKIENEFQQQKNENLPENSSERIRDLLEKIDHLDLYFPTIHQQISMNEISNSISLDHQPSPISVLHPHVHFRMK</sequence>
<reference evidence="5" key="1">
    <citation type="submission" date="2021-02" db="EMBL/GenBank/DDBJ databases">
        <authorList>
            <person name="Nowell W R."/>
        </authorList>
    </citation>
    <scope>NUCLEOTIDE SEQUENCE</scope>
</reference>
<keyword evidence="2" id="KW-0472">Membrane</keyword>
<evidence type="ECO:0008006" key="9">
    <source>
        <dbReference type="Google" id="ProtNLM"/>
    </source>
</evidence>
<keyword evidence="2" id="KW-1133">Transmembrane helix</keyword>
<protein>
    <recommendedName>
        <fullName evidence="9">Transmembrane protein</fullName>
    </recommendedName>
</protein>
<evidence type="ECO:0000256" key="1">
    <source>
        <dbReference type="SAM" id="Coils"/>
    </source>
</evidence>
<evidence type="ECO:0000313" key="3">
    <source>
        <dbReference type="EMBL" id="CAF1566476.1"/>
    </source>
</evidence>
<dbReference type="EMBL" id="CAJOBJ010071666">
    <property type="protein sequence ID" value="CAF4462936.1"/>
    <property type="molecule type" value="Genomic_DNA"/>
</dbReference>
<evidence type="ECO:0000313" key="7">
    <source>
        <dbReference type="EMBL" id="CAF4462936.1"/>
    </source>
</evidence>
<keyword evidence="1" id="KW-0175">Coiled coil</keyword>
<feature type="coiled-coil region" evidence="1">
    <location>
        <begin position="316"/>
        <end position="343"/>
    </location>
</feature>
<proteinExistence type="predicted"/>
<evidence type="ECO:0000313" key="4">
    <source>
        <dbReference type="EMBL" id="CAF1663902.1"/>
    </source>
</evidence>
<dbReference type="EMBL" id="CAJNRE010003807">
    <property type="protein sequence ID" value="CAF2029266.1"/>
    <property type="molecule type" value="Genomic_DNA"/>
</dbReference>
<dbReference type="Proteomes" id="UP000663834">
    <property type="component" value="Unassembled WGS sequence"/>
</dbReference>
<accession>A0A816N3Y6</accession>
<dbReference type="AlphaFoldDB" id="A0A816N3Y6"/>
<dbReference type="Proteomes" id="UP000681720">
    <property type="component" value="Unassembled WGS sequence"/>
</dbReference>
<dbReference type="EMBL" id="CAJOBI010000009">
    <property type="protein sequence ID" value="CAF3780413.1"/>
    <property type="molecule type" value="Genomic_DNA"/>
</dbReference>
<feature type="transmembrane region" description="Helical" evidence="2">
    <location>
        <begin position="44"/>
        <end position="71"/>
    </location>
</feature>
<evidence type="ECO:0000313" key="5">
    <source>
        <dbReference type="EMBL" id="CAF2029266.1"/>
    </source>
</evidence>
<organism evidence="5 8">
    <name type="scientific">Rotaria magnacalcarata</name>
    <dbReference type="NCBI Taxonomy" id="392030"/>
    <lineage>
        <taxon>Eukaryota</taxon>
        <taxon>Metazoa</taxon>
        <taxon>Spiralia</taxon>
        <taxon>Gnathifera</taxon>
        <taxon>Rotifera</taxon>
        <taxon>Eurotatoria</taxon>
        <taxon>Bdelloidea</taxon>
        <taxon>Philodinida</taxon>
        <taxon>Philodinidae</taxon>
        <taxon>Rotaria</taxon>
    </lineage>
</organism>
<comment type="caution">
    <text evidence="5">The sequence shown here is derived from an EMBL/GenBank/DDBJ whole genome shotgun (WGS) entry which is preliminary data.</text>
</comment>
<name>A0A816N3Y6_9BILA</name>
<evidence type="ECO:0000313" key="8">
    <source>
        <dbReference type="Proteomes" id="UP000663824"/>
    </source>
</evidence>